<keyword evidence="5" id="KW-1185">Reference proteome</keyword>
<feature type="transmembrane region" description="Helical" evidence="3">
    <location>
        <begin position="20"/>
        <end position="43"/>
    </location>
</feature>
<sequence length="436" mass="48500">MGPIYSLADFLDMLRRRVGLISTVVIAGCFVSVFWALSVPHLYRSSEVIQIEQPKISDDLARSTVEGSAARRLQLIEQQLMARGNLVDLINEFGLYDNLPALLLSEKVDLLRESVSITGVAAVREGFADDGAIAVLTISAEMDSPEKARDVAHALADATRALAASQRQEQTRGTLEFFQNQEAALTAEVAKLEADFAAFRSENDISIEGSLEFRRSELGSLNDALLELDREIISAELGLENLDRSGSIRAATIERQEEELTRLLDSLKTQRQLLQDRRAALSASIETTPEVQRTLADFERRRSQLRDQLDVISARRSEAEVGFTMERAARGERFITLEEAQLADYPVSMSRKSRVIMGAVAFGVIALALAFLLELRRPVLRTARQMQRETGLLPVVSIPETSPAKERKGLARLWQDRREAGRQGRSARLARNPDAR</sequence>
<evidence type="ECO:0000313" key="5">
    <source>
        <dbReference type="Proteomes" id="UP000468591"/>
    </source>
</evidence>
<name>A0A6P0C7W2_9RHOB</name>
<keyword evidence="1" id="KW-0175">Coiled coil</keyword>
<feature type="region of interest" description="Disordered" evidence="2">
    <location>
        <begin position="404"/>
        <end position="436"/>
    </location>
</feature>
<feature type="transmembrane region" description="Helical" evidence="3">
    <location>
        <begin position="355"/>
        <end position="375"/>
    </location>
</feature>
<feature type="coiled-coil region" evidence="1">
    <location>
        <begin position="250"/>
        <end position="315"/>
    </location>
</feature>
<dbReference type="InterPro" id="IPR050445">
    <property type="entry name" value="Bact_polysacc_biosynth/exp"/>
</dbReference>
<keyword evidence="3" id="KW-0812">Transmembrane</keyword>
<dbReference type="AlphaFoldDB" id="A0A6P0C7W2"/>
<organism evidence="4 5">
    <name type="scientific">Sulfitobacter sediminilitoris</name>
    <dbReference type="NCBI Taxonomy" id="2698830"/>
    <lineage>
        <taxon>Bacteria</taxon>
        <taxon>Pseudomonadati</taxon>
        <taxon>Pseudomonadota</taxon>
        <taxon>Alphaproteobacteria</taxon>
        <taxon>Rhodobacterales</taxon>
        <taxon>Roseobacteraceae</taxon>
        <taxon>Sulfitobacter</taxon>
    </lineage>
</organism>
<proteinExistence type="predicted"/>
<dbReference type="RefSeq" id="WP_164352047.1">
    <property type="nucleotide sequence ID" value="NZ_JAABNT010000001.1"/>
</dbReference>
<keyword evidence="3" id="KW-0472">Membrane</keyword>
<comment type="caution">
    <text evidence="4">The sequence shown here is derived from an EMBL/GenBank/DDBJ whole genome shotgun (WGS) entry which is preliminary data.</text>
</comment>
<dbReference type="PANTHER" id="PTHR32309:SF31">
    <property type="entry name" value="CAPSULAR EXOPOLYSACCHARIDE FAMILY"/>
    <property type="match status" value="1"/>
</dbReference>
<protein>
    <submittedName>
        <fullName evidence="4">DUF874 domain-containing protein</fullName>
    </submittedName>
</protein>
<keyword evidence="3" id="KW-1133">Transmembrane helix</keyword>
<evidence type="ECO:0000256" key="3">
    <source>
        <dbReference type="SAM" id="Phobius"/>
    </source>
</evidence>
<reference evidence="4 5" key="1">
    <citation type="submission" date="2020-01" db="EMBL/GenBank/DDBJ databases">
        <title>Sulfitobacter sediminilitoris sp. nov., isolated from a tidal flat.</title>
        <authorList>
            <person name="Park S."/>
            <person name="Yoon J.-H."/>
        </authorList>
    </citation>
    <scope>NUCLEOTIDE SEQUENCE [LARGE SCALE GENOMIC DNA]</scope>
    <source>
        <strain evidence="4 5">JBTF-M27</strain>
    </source>
</reference>
<feature type="compositionally biased region" description="Basic and acidic residues" evidence="2">
    <location>
        <begin position="404"/>
        <end position="422"/>
    </location>
</feature>
<accession>A0A6P0C7W2</accession>
<evidence type="ECO:0000256" key="2">
    <source>
        <dbReference type="SAM" id="MobiDB-lite"/>
    </source>
</evidence>
<dbReference type="PANTHER" id="PTHR32309">
    <property type="entry name" value="TYROSINE-PROTEIN KINASE"/>
    <property type="match status" value="1"/>
</dbReference>
<evidence type="ECO:0000256" key="1">
    <source>
        <dbReference type="SAM" id="Coils"/>
    </source>
</evidence>
<evidence type="ECO:0000313" key="4">
    <source>
        <dbReference type="EMBL" id="NEK21218.1"/>
    </source>
</evidence>
<dbReference type="EMBL" id="JAABNT010000001">
    <property type="protein sequence ID" value="NEK21218.1"/>
    <property type="molecule type" value="Genomic_DNA"/>
</dbReference>
<gene>
    <name evidence="4" type="ORF">GV827_02215</name>
</gene>
<dbReference type="Proteomes" id="UP000468591">
    <property type="component" value="Unassembled WGS sequence"/>
</dbReference>